<comment type="caution">
    <text evidence="2">The sequence shown here is derived from an EMBL/GenBank/DDBJ whole genome shotgun (WGS) entry which is preliminary data.</text>
</comment>
<dbReference type="EMBL" id="VSRR010002559">
    <property type="protein sequence ID" value="MPC32083.1"/>
    <property type="molecule type" value="Genomic_DNA"/>
</dbReference>
<organism evidence="2 3">
    <name type="scientific">Portunus trituberculatus</name>
    <name type="common">Swimming crab</name>
    <name type="synonym">Neptunus trituberculatus</name>
    <dbReference type="NCBI Taxonomy" id="210409"/>
    <lineage>
        <taxon>Eukaryota</taxon>
        <taxon>Metazoa</taxon>
        <taxon>Ecdysozoa</taxon>
        <taxon>Arthropoda</taxon>
        <taxon>Crustacea</taxon>
        <taxon>Multicrustacea</taxon>
        <taxon>Malacostraca</taxon>
        <taxon>Eumalacostraca</taxon>
        <taxon>Eucarida</taxon>
        <taxon>Decapoda</taxon>
        <taxon>Pleocyemata</taxon>
        <taxon>Brachyura</taxon>
        <taxon>Eubrachyura</taxon>
        <taxon>Portunoidea</taxon>
        <taxon>Portunidae</taxon>
        <taxon>Portuninae</taxon>
        <taxon>Portunus</taxon>
    </lineage>
</organism>
<protein>
    <submittedName>
        <fullName evidence="2">Uncharacterized protein</fullName>
    </submittedName>
</protein>
<sequence>MSVVYQTCVTGLKCLIPKPAGGGSVYTIVHTHLLVYSVLCIVRTSSKHLHLNAATLLLTLTFTLSMVALSLFSSLGSSHLRSALSLTSCLCTLVSWSRLFSRKLIFCFWATDPPRMSSSSPAADWRTKRNLTVMLAA</sequence>
<dbReference type="AlphaFoldDB" id="A0A5B7EGB4"/>
<proteinExistence type="predicted"/>
<evidence type="ECO:0000313" key="3">
    <source>
        <dbReference type="Proteomes" id="UP000324222"/>
    </source>
</evidence>
<dbReference type="Proteomes" id="UP000324222">
    <property type="component" value="Unassembled WGS sequence"/>
</dbReference>
<keyword evidence="1" id="KW-1133">Transmembrane helix</keyword>
<reference evidence="2 3" key="1">
    <citation type="submission" date="2019-05" db="EMBL/GenBank/DDBJ databases">
        <title>Another draft genome of Portunus trituberculatus and its Hox gene families provides insights of decapod evolution.</title>
        <authorList>
            <person name="Jeong J.-H."/>
            <person name="Song I."/>
            <person name="Kim S."/>
            <person name="Choi T."/>
            <person name="Kim D."/>
            <person name="Ryu S."/>
            <person name="Kim W."/>
        </authorList>
    </citation>
    <scope>NUCLEOTIDE SEQUENCE [LARGE SCALE GENOMIC DNA]</scope>
    <source>
        <tissue evidence="2">Muscle</tissue>
    </source>
</reference>
<evidence type="ECO:0000313" key="2">
    <source>
        <dbReference type="EMBL" id="MPC32083.1"/>
    </source>
</evidence>
<accession>A0A5B7EGB4</accession>
<evidence type="ECO:0000256" key="1">
    <source>
        <dbReference type="SAM" id="Phobius"/>
    </source>
</evidence>
<feature type="transmembrane region" description="Helical" evidence="1">
    <location>
        <begin position="49"/>
        <end position="72"/>
    </location>
</feature>
<gene>
    <name evidence="2" type="ORF">E2C01_025387</name>
</gene>
<keyword evidence="1" id="KW-0812">Transmembrane</keyword>
<name>A0A5B7EGB4_PORTR</name>
<feature type="transmembrane region" description="Helical" evidence="1">
    <location>
        <begin position="25"/>
        <end position="42"/>
    </location>
</feature>
<keyword evidence="3" id="KW-1185">Reference proteome</keyword>
<keyword evidence="1" id="KW-0472">Membrane</keyword>